<gene>
    <name evidence="2" type="ORF">D9758_013467</name>
</gene>
<dbReference type="AlphaFoldDB" id="A0A8H5CSJ8"/>
<proteinExistence type="predicted"/>
<dbReference type="Gene3D" id="3.40.50.1110">
    <property type="entry name" value="SGNH hydrolase"/>
    <property type="match status" value="1"/>
</dbReference>
<name>A0A8H5CSJ8_9AGAR</name>
<dbReference type="EMBL" id="JAACJM010000101">
    <property type="protein sequence ID" value="KAF5346599.1"/>
    <property type="molecule type" value="Genomic_DNA"/>
</dbReference>
<reference evidence="2 3" key="1">
    <citation type="journal article" date="2020" name="ISME J.">
        <title>Uncovering the hidden diversity of litter-decomposition mechanisms in mushroom-forming fungi.</title>
        <authorList>
            <person name="Floudas D."/>
            <person name="Bentzer J."/>
            <person name="Ahren D."/>
            <person name="Johansson T."/>
            <person name="Persson P."/>
            <person name="Tunlid A."/>
        </authorList>
    </citation>
    <scope>NUCLEOTIDE SEQUENCE [LARGE SCALE GENOMIC DNA]</scope>
    <source>
        <strain evidence="2 3">CBS 291.85</strain>
    </source>
</reference>
<comment type="caution">
    <text evidence="2">The sequence shown here is derived from an EMBL/GenBank/DDBJ whole genome shotgun (WGS) entry which is preliminary data.</text>
</comment>
<dbReference type="Proteomes" id="UP000559256">
    <property type="component" value="Unassembled WGS sequence"/>
</dbReference>
<keyword evidence="1" id="KW-0732">Signal</keyword>
<evidence type="ECO:0000313" key="2">
    <source>
        <dbReference type="EMBL" id="KAF5346599.1"/>
    </source>
</evidence>
<dbReference type="OrthoDB" id="1600564at2759"/>
<evidence type="ECO:0000256" key="1">
    <source>
        <dbReference type="SAM" id="SignalP"/>
    </source>
</evidence>
<evidence type="ECO:0000313" key="3">
    <source>
        <dbReference type="Proteomes" id="UP000559256"/>
    </source>
</evidence>
<protein>
    <submittedName>
        <fullName evidence="2">Uncharacterized protein</fullName>
    </submittedName>
</protein>
<accession>A0A8H5CSJ8</accession>
<feature type="signal peptide" evidence="1">
    <location>
        <begin position="1"/>
        <end position="23"/>
    </location>
</feature>
<feature type="chain" id="PRO_5034866301" evidence="1">
    <location>
        <begin position="24"/>
        <end position="104"/>
    </location>
</feature>
<sequence>MLSFSSTIKSIMLVSGLSAYAATVPVSETRDSQTNSSTMLHGHGPGQQRYSAVVAFGDSFSDNGHGAWVISNHSWPAHPGYYQGRFSNGPVWVEYVAGNLSVGM</sequence>
<organism evidence="2 3">
    <name type="scientific">Tetrapyrgos nigripes</name>
    <dbReference type="NCBI Taxonomy" id="182062"/>
    <lineage>
        <taxon>Eukaryota</taxon>
        <taxon>Fungi</taxon>
        <taxon>Dikarya</taxon>
        <taxon>Basidiomycota</taxon>
        <taxon>Agaricomycotina</taxon>
        <taxon>Agaricomycetes</taxon>
        <taxon>Agaricomycetidae</taxon>
        <taxon>Agaricales</taxon>
        <taxon>Marasmiineae</taxon>
        <taxon>Marasmiaceae</taxon>
        <taxon>Tetrapyrgos</taxon>
    </lineage>
</organism>
<dbReference type="InterPro" id="IPR036514">
    <property type="entry name" value="SGNH_hydro_sf"/>
</dbReference>
<keyword evidence="3" id="KW-1185">Reference proteome</keyword>